<gene>
    <name evidence="1" type="ORF">UFOVP113_79</name>
    <name evidence="2" type="ORF">UFOVP225_66</name>
</gene>
<evidence type="ECO:0000313" key="2">
    <source>
        <dbReference type="EMBL" id="CAB5219407.1"/>
    </source>
</evidence>
<accession>A0A6J5L1Q5</accession>
<evidence type="ECO:0000313" key="1">
    <source>
        <dbReference type="EMBL" id="CAB4128728.1"/>
    </source>
</evidence>
<dbReference type="EMBL" id="LR798275">
    <property type="protein sequence ID" value="CAB5219407.1"/>
    <property type="molecule type" value="Genomic_DNA"/>
</dbReference>
<sequence>MGLDMYLEARKYVSKIDGKATTDYENPVLTEEYKKVSAFFPDYAGDDTGFAGAEVSMNIGYWRKANQIHQWFVDNAGDGEDDCKPCYVSADKLRELRATTEHLLDNRTDSEAQKLLAPASGFFFGSTEIDEWYWADLERTVKILDKAIRLAEDEDCSIYYQASW</sequence>
<reference evidence="1" key="1">
    <citation type="submission" date="2020-04" db="EMBL/GenBank/DDBJ databases">
        <authorList>
            <person name="Chiriac C."/>
            <person name="Salcher M."/>
            <person name="Ghai R."/>
            <person name="Kavagutti S V."/>
        </authorList>
    </citation>
    <scope>NUCLEOTIDE SEQUENCE</scope>
</reference>
<dbReference type="EMBL" id="LR796231">
    <property type="protein sequence ID" value="CAB4128728.1"/>
    <property type="molecule type" value="Genomic_DNA"/>
</dbReference>
<name>A0A6J5L1Q5_9CAUD</name>
<protein>
    <submittedName>
        <fullName evidence="1">Uncharacterized protein</fullName>
    </submittedName>
</protein>
<organism evidence="1">
    <name type="scientific">uncultured Caudovirales phage</name>
    <dbReference type="NCBI Taxonomy" id="2100421"/>
    <lineage>
        <taxon>Viruses</taxon>
        <taxon>Duplodnaviria</taxon>
        <taxon>Heunggongvirae</taxon>
        <taxon>Uroviricota</taxon>
        <taxon>Caudoviricetes</taxon>
        <taxon>Peduoviridae</taxon>
        <taxon>Maltschvirus</taxon>
        <taxon>Maltschvirus maltsch</taxon>
    </lineage>
</organism>
<proteinExistence type="predicted"/>